<dbReference type="PANTHER" id="PTHR47706:SF6">
    <property type="entry name" value="NMRA-LIKE FAMILY PROTEIN (AFU_ORTHOLOGUE AFUA_6G00280)"/>
    <property type="match status" value="1"/>
</dbReference>
<dbReference type="Gene3D" id="3.40.50.720">
    <property type="entry name" value="NAD(P)-binding Rossmann-like Domain"/>
    <property type="match status" value="1"/>
</dbReference>
<gene>
    <name evidence="4" type="ORF">R3P38DRAFT_3389111</name>
</gene>
<reference evidence="4 5" key="1">
    <citation type="journal article" date="2024" name="J Genomics">
        <title>Draft genome sequencing and assembly of Favolaschia claudopus CIRM-BRFM 2984 isolated from oak limbs.</title>
        <authorList>
            <person name="Navarro D."/>
            <person name="Drula E."/>
            <person name="Chaduli D."/>
            <person name="Cazenave R."/>
            <person name="Ahrendt S."/>
            <person name="Wang J."/>
            <person name="Lipzen A."/>
            <person name="Daum C."/>
            <person name="Barry K."/>
            <person name="Grigoriev I.V."/>
            <person name="Favel A."/>
            <person name="Rosso M.N."/>
            <person name="Martin F."/>
        </authorList>
    </citation>
    <scope>NUCLEOTIDE SEQUENCE [LARGE SCALE GENOMIC DNA]</scope>
    <source>
        <strain evidence="4 5">CIRM-BRFM 2984</strain>
    </source>
</reference>
<organism evidence="4 5">
    <name type="scientific">Favolaschia claudopus</name>
    <dbReference type="NCBI Taxonomy" id="2862362"/>
    <lineage>
        <taxon>Eukaryota</taxon>
        <taxon>Fungi</taxon>
        <taxon>Dikarya</taxon>
        <taxon>Basidiomycota</taxon>
        <taxon>Agaricomycotina</taxon>
        <taxon>Agaricomycetes</taxon>
        <taxon>Agaricomycetidae</taxon>
        <taxon>Agaricales</taxon>
        <taxon>Marasmiineae</taxon>
        <taxon>Mycenaceae</taxon>
        <taxon>Favolaschia</taxon>
    </lineage>
</organism>
<dbReference type="Gene3D" id="3.90.25.10">
    <property type="entry name" value="UDP-galactose 4-epimerase, domain 1"/>
    <property type="match status" value="1"/>
</dbReference>
<dbReference type="PANTHER" id="PTHR47706">
    <property type="entry name" value="NMRA-LIKE FAMILY PROTEIN"/>
    <property type="match status" value="1"/>
</dbReference>
<name>A0AAW0D3T2_9AGAR</name>
<evidence type="ECO:0000313" key="4">
    <source>
        <dbReference type="EMBL" id="KAK7044892.1"/>
    </source>
</evidence>
<dbReference type="InterPro" id="IPR036291">
    <property type="entry name" value="NAD(P)-bd_dom_sf"/>
</dbReference>
<proteinExistence type="predicted"/>
<dbReference type="GO" id="GO:0016491">
    <property type="term" value="F:oxidoreductase activity"/>
    <property type="evidence" value="ECO:0007669"/>
    <property type="project" value="UniProtKB-KW"/>
</dbReference>
<evidence type="ECO:0000259" key="3">
    <source>
        <dbReference type="Pfam" id="PF05368"/>
    </source>
</evidence>
<evidence type="ECO:0000256" key="1">
    <source>
        <dbReference type="ARBA" id="ARBA00022857"/>
    </source>
</evidence>
<comment type="caution">
    <text evidence="4">The sequence shown here is derived from an EMBL/GenBank/DDBJ whole genome shotgun (WGS) entry which is preliminary data.</text>
</comment>
<dbReference type="SUPFAM" id="SSF51735">
    <property type="entry name" value="NAD(P)-binding Rossmann-fold domains"/>
    <property type="match status" value="1"/>
</dbReference>
<evidence type="ECO:0000256" key="2">
    <source>
        <dbReference type="ARBA" id="ARBA00023002"/>
    </source>
</evidence>
<dbReference type="Pfam" id="PF05368">
    <property type="entry name" value="NmrA"/>
    <property type="match status" value="1"/>
</dbReference>
<keyword evidence="1" id="KW-0521">NADP</keyword>
<feature type="domain" description="NmrA-like" evidence="3">
    <location>
        <begin position="7"/>
        <end position="260"/>
    </location>
</feature>
<keyword evidence="5" id="KW-1185">Reference proteome</keyword>
<keyword evidence="2" id="KW-0560">Oxidoreductase</keyword>
<dbReference type="AlphaFoldDB" id="A0AAW0D3T2"/>
<protein>
    <submittedName>
        <fullName evidence="4">Aromatic alcohol reductase</fullName>
    </submittedName>
</protein>
<dbReference type="EMBL" id="JAWWNJ010000011">
    <property type="protein sequence ID" value="KAK7044892.1"/>
    <property type="molecule type" value="Genomic_DNA"/>
</dbReference>
<sequence length="305" mass="33310">MADNDSTLVIGAGELGLAVIQSLAATKTSSSSLTALLRPSQNPNRQQLLSQLESLDVRVVYGDVAADSAEAVSSLLRGYATVISCIGFSAGRGTQIKIARAALTAGVPRYIPWQFGVDYDVIGRGSPQDLFDEQLDVRDLLRGQTQTLWKIVSTGMFTSFLFEKEFGVVDLEEGVCRALGSWDTAVTVTRPEDIGRLTAMVVQEKWESSGVVYTAGDTITYRALADAVEKALGKEISRDVWTVEKLKEELRDEPENGMKKYRAVFALGNGVSWPIEGSYNHRRGIPMEDVESWLQGHLPGSTRDT</sequence>
<evidence type="ECO:0000313" key="5">
    <source>
        <dbReference type="Proteomes" id="UP001362999"/>
    </source>
</evidence>
<dbReference type="InterPro" id="IPR045312">
    <property type="entry name" value="PCBER-like"/>
</dbReference>
<dbReference type="CDD" id="cd05259">
    <property type="entry name" value="PCBER_SDR_a"/>
    <property type="match status" value="1"/>
</dbReference>
<dbReference type="InterPro" id="IPR008030">
    <property type="entry name" value="NmrA-like"/>
</dbReference>
<dbReference type="InterPro" id="IPR051609">
    <property type="entry name" value="NmrA/Isoflavone_reductase-like"/>
</dbReference>
<dbReference type="Proteomes" id="UP001362999">
    <property type="component" value="Unassembled WGS sequence"/>
</dbReference>
<accession>A0AAW0D3T2</accession>